<sequence length="88" mass="9464">MDDSPGLPPQQTVTFIVTVQDAYLERIKEVTKELETAGLKIDRVLGTLGQVVGHAKDSGRNQLAGVRGVESVVPERRLGIGPPESDVQ</sequence>
<gene>
    <name evidence="1" type="ORF">JOF46_003059</name>
</gene>
<reference evidence="1 2" key="1">
    <citation type="submission" date="2021-03" db="EMBL/GenBank/DDBJ databases">
        <title>Sequencing the genomes of 1000 actinobacteria strains.</title>
        <authorList>
            <person name="Klenk H.-P."/>
        </authorList>
    </citation>
    <scope>NUCLEOTIDE SEQUENCE [LARGE SCALE GENOMIC DNA]</scope>
    <source>
        <strain evidence="1 2">DSM 15454</strain>
    </source>
</reference>
<name>A0ABS4WG23_9MICC</name>
<proteinExistence type="predicted"/>
<protein>
    <recommendedName>
        <fullName evidence="3">Ketohydroxyglutarate aldolase</fullName>
    </recommendedName>
</protein>
<evidence type="ECO:0008006" key="3">
    <source>
        <dbReference type="Google" id="ProtNLM"/>
    </source>
</evidence>
<dbReference type="EMBL" id="JAGIOE010000001">
    <property type="protein sequence ID" value="MBP2375147.1"/>
    <property type="molecule type" value="Genomic_DNA"/>
</dbReference>
<evidence type="ECO:0000313" key="2">
    <source>
        <dbReference type="Proteomes" id="UP000766570"/>
    </source>
</evidence>
<dbReference type="RefSeq" id="WP_209908443.1">
    <property type="nucleotide sequence ID" value="NZ_BAAAMI010000008.1"/>
</dbReference>
<dbReference type="Proteomes" id="UP000766570">
    <property type="component" value="Unassembled WGS sequence"/>
</dbReference>
<organism evidence="1 2">
    <name type="scientific">Paeniglutamicibacter psychrophenolicus</name>
    <dbReference type="NCBI Taxonomy" id="257454"/>
    <lineage>
        <taxon>Bacteria</taxon>
        <taxon>Bacillati</taxon>
        <taxon>Actinomycetota</taxon>
        <taxon>Actinomycetes</taxon>
        <taxon>Micrococcales</taxon>
        <taxon>Micrococcaceae</taxon>
        <taxon>Paeniglutamicibacter</taxon>
    </lineage>
</organism>
<keyword evidence="2" id="KW-1185">Reference proteome</keyword>
<comment type="caution">
    <text evidence="1">The sequence shown here is derived from an EMBL/GenBank/DDBJ whole genome shotgun (WGS) entry which is preliminary data.</text>
</comment>
<accession>A0ABS4WG23</accession>
<evidence type="ECO:0000313" key="1">
    <source>
        <dbReference type="EMBL" id="MBP2375147.1"/>
    </source>
</evidence>